<feature type="binding site" evidence="13">
    <location>
        <begin position="348"/>
        <end position="350"/>
    </location>
    <ligand>
        <name>substrate</name>
    </ligand>
</feature>
<feature type="binding site" evidence="13">
    <location>
        <position position="428"/>
    </location>
    <ligand>
        <name>substrate</name>
    </ligand>
</feature>
<feature type="binding site" evidence="13">
    <location>
        <position position="496"/>
    </location>
    <ligand>
        <name>Zn(2+)</name>
        <dbReference type="ChEBI" id="CHEBI:29105"/>
    </ligand>
</feature>
<dbReference type="GO" id="GO:0005829">
    <property type="term" value="C:cytosol"/>
    <property type="evidence" value="ECO:0007669"/>
    <property type="project" value="TreeGrafter"/>
</dbReference>
<dbReference type="STRING" id="108003.B1C78_11395"/>
<feature type="binding site" evidence="13">
    <location>
        <position position="234"/>
    </location>
    <ligand>
        <name>substrate</name>
    </ligand>
</feature>
<gene>
    <name evidence="13" type="primary">thiC</name>
    <name evidence="15" type="ORF">B1C78_11395</name>
</gene>
<feature type="binding site" evidence="13">
    <location>
        <begin position="389"/>
        <end position="392"/>
    </location>
    <ligand>
        <name>substrate</name>
    </ligand>
</feature>
<evidence type="ECO:0000256" key="6">
    <source>
        <dbReference type="ARBA" id="ARBA00022833"/>
    </source>
</evidence>
<dbReference type="PANTHER" id="PTHR30557:SF1">
    <property type="entry name" value="PHOSPHOMETHYLPYRIMIDINE SYNTHASE, CHLOROPLASTIC"/>
    <property type="match status" value="1"/>
</dbReference>
<dbReference type="GO" id="GO:0009228">
    <property type="term" value="P:thiamine biosynthetic process"/>
    <property type="evidence" value="ECO:0007669"/>
    <property type="project" value="UniProtKB-UniRule"/>
</dbReference>
<dbReference type="SFLD" id="SFLDF00407">
    <property type="entry name" value="phosphomethylpyrimidine_syntha"/>
    <property type="match status" value="1"/>
</dbReference>
<comment type="cofactor">
    <cofactor evidence="13">
        <name>[4Fe-4S] cluster</name>
        <dbReference type="ChEBI" id="CHEBI:49883"/>
    </cofactor>
    <text evidence="13">Binds 1 [4Fe-4S] cluster per subunit. The cluster is coordinated with 3 cysteines and an exchangeable S-adenosyl-L-methionine.</text>
</comment>
<evidence type="ECO:0000256" key="2">
    <source>
        <dbReference type="ARBA" id="ARBA00004948"/>
    </source>
</evidence>
<keyword evidence="9 13" id="KW-0411">Iron-sulfur</keyword>
<feature type="binding site" evidence="13">
    <location>
        <position position="263"/>
    </location>
    <ligand>
        <name>substrate</name>
    </ligand>
</feature>
<evidence type="ECO:0000313" key="15">
    <source>
        <dbReference type="EMBL" id="OOG23419.1"/>
    </source>
</evidence>
<keyword evidence="8 13" id="KW-0408">Iron</keyword>
<dbReference type="AlphaFoldDB" id="A0A1V3NE93"/>
<feature type="binding site" evidence="13">
    <location>
        <position position="579"/>
    </location>
    <ligand>
        <name>[4Fe-4S] cluster</name>
        <dbReference type="ChEBI" id="CHEBI:49883"/>
        <note>4Fe-4S-S-AdoMet</note>
    </ligand>
</feature>
<dbReference type="UniPathway" id="UPA00060"/>
<dbReference type="GO" id="GO:0051539">
    <property type="term" value="F:4 iron, 4 sulfur cluster binding"/>
    <property type="evidence" value="ECO:0007669"/>
    <property type="project" value="UniProtKB-KW"/>
</dbReference>
<dbReference type="EMBL" id="MVBK01000065">
    <property type="protein sequence ID" value="OOG23419.1"/>
    <property type="molecule type" value="Genomic_DNA"/>
</dbReference>
<evidence type="ECO:0000256" key="3">
    <source>
        <dbReference type="ARBA" id="ARBA00022485"/>
    </source>
</evidence>
<feature type="binding site" evidence="13">
    <location>
        <position position="292"/>
    </location>
    <ligand>
        <name>substrate</name>
    </ligand>
</feature>
<keyword evidence="3 13" id="KW-0004">4Fe-4S</keyword>
<dbReference type="NCBIfam" id="NF006763">
    <property type="entry name" value="PRK09284.1"/>
    <property type="match status" value="1"/>
</dbReference>
<keyword evidence="7 13" id="KW-0784">Thiamine biosynthesis</keyword>
<keyword evidence="5 13" id="KW-0479">Metal-binding</keyword>
<evidence type="ECO:0000313" key="16">
    <source>
        <dbReference type="Proteomes" id="UP000189462"/>
    </source>
</evidence>
<dbReference type="NCBIfam" id="TIGR00190">
    <property type="entry name" value="thiC"/>
    <property type="match status" value="1"/>
</dbReference>
<comment type="catalytic activity">
    <reaction evidence="11 13">
        <text>5-amino-1-(5-phospho-beta-D-ribosyl)imidazole + S-adenosyl-L-methionine = 4-amino-2-methyl-5-(phosphooxymethyl)pyrimidine + CO + 5'-deoxyadenosine + formate + L-methionine + 3 H(+)</text>
        <dbReference type="Rhea" id="RHEA:24840"/>
        <dbReference type="ChEBI" id="CHEBI:15378"/>
        <dbReference type="ChEBI" id="CHEBI:15740"/>
        <dbReference type="ChEBI" id="CHEBI:17245"/>
        <dbReference type="ChEBI" id="CHEBI:17319"/>
        <dbReference type="ChEBI" id="CHEBI:57844"/>
        <dbReference type="ChEBI" id="CHEBI:58354"/>
        <dbReference type="ChEBI" id="CHEBI:59789"/>
        <dbReference type="ChEBI" id="CHEBI:137981"/>
        <dbReference type="EC" id="4.1.99.17"/>
    </reaction>
</comment>
<feature type="domain" description="ThiC-associated" evidence="14">
    <location>
        <begin position="22"/>
        <end position="99"/>
    </location>
</feature>
<protein>
    <recommendedName>
        <fullName evidence="13">Phosphomethylpyrimidine synthase</fullName>
        <ecNumber evidence="13">4.1.99.17</ecNumber>
    </recommendedName>
    <alternativeName>
        <fullName evidence="13">Hydroxymethylpyrimidine phosphate synthase</fullName>
        <shortName evidence="13">HMP-P synthase</shortName>
        <shortName evidence="13">HMP-phosphate synthase</shortName>
        <shortName evidence="13">HMPP synthase</shortName>
    </alternativeName>
    <alternativeName>
        <fullName evidence="13">Thiamine biosynthesis protein ThiC</fullName>
    </alternativeName>
</protein>
<dbReference type="EC" id="4.1.99.17" evidence="13"/>
<evidence type="ECO:0000256" key="5">
    <source>
        <dbReference type="ARBA" id="ARBA00022723"/>
    </source>
</evidence>
<dbReference type="Proteomes" id="UP000189462">
    <property type="component" value="Unassembled WGS sequence"/>
</dbReference>
<organism evidence="15 16">
    <name type="scientific">Thioalkalivibrio denitrificans</name>
    <dbReference type="NCBI Taxonomy" id="108003"/>
    <lineage>
        <taxon>Bacteria</taxon>
        <taxon>Pseudomonadati</taxon>
        <taxon>Pseudomonadota</taxon>
        <taxon>Gammaproteobacteria</taxon>
        <taxon>Chromatiales</taxon>
        <taxon>Ectothiorhodospiraceae</taxon>
        <taxon>Thioalkalivibrio</taxon>
    </lineage>
</organism>
<dbReference type="Gene3D" id="3.20.20.540">
    <property type="entry name" value="Radical SAM ThiC family, central domain"/>
    <property type="match status" value="1"/>
</dbReference>
<evidence type="ECO:0000256" key="9">
    <source>
        <dbReference type="ARBA" id="ARBA00023014"/>
    </source>
</evidence>
<evidence type="ECO:0000256" key="11">
    <source>
        <dbReference type="ARBA" id="ARBA00050218"/>
    </source>
</evidence>
<dbReference type="GO" id="GO:0070284">
    <property type="term" value="F:phosphomethylpyrimidine synthase activity"/>
    <property type="evidence" value="ECO:0007669"/>
    <property type="project" value="UniProtKB-EC"/>
</dbReference>
<dbReference type="InterPro" id="IPR002817">
    <property type="entry name" value="ThiC/BzaA/B"/>
</dbReference>
<keyword evidence="6 13" id="KW-0862">Zinc</keyword>
<dbReference type="FunFam" id="3.20.20.540:FF:000001">
    <property type="entry name" value="Phosphomethylpyrimidine synthase"/>
    <property type="match status" value="1"/>
</dbReference>
<proteinExistence type="inferred from homology"/>
<name>A0A1V3NE93_9GAMM</name>
<dbReference type="InterPro" id="IPR037509">
    <property type="entry name" value="ThiC"/>
</dbReference>
<dbReference type="SFLD" id="SFLDS00113">
    <property type="entry name" value="Radical_SAM_Phosphomethylpyrim"/>
    <property type="match status" value="1"/>
</dbReference>
<evidence type="ECO:0000256" key="1">
    <source>
        <dbReference type="ARBA" id="ARBA00003175"/>
    </source>
</evidence>
<dbReference type="NCBIfam" id="NF009895">
    <property type="entry name" value="PRK13352.1"/>
    <property type="match status" value="1"/>
</dbReference>
<accession>A0A1V3NE93</accession>
<reference evidence="15 16" key="1">
    <citation type="submission" date="2017-02" db="EMBL/GenBank/DDBJ databases">
        <title>Genomic diversity within the haloalkaliphilic genus Thioalkalivibrio.</title>
        <authorList>
            <person name="Ahn A.-C."/>
            <person name="Meier-Kolthoff J."/>
            <person name="Overmars L."/>
            <person name="Richter M."/>
            <person name="Woyke T."/>
            <person name="Sorokin D.Y."/>
            <person name="Muyzer G."/>
        </authorList>
    </citation>
    <scope>NUCLEOTIDE SEQUENCE [LARGE SCALE GENOMIC DNA]</scope>
    <source>
        <strain evidence="15 16">ALJD</strain>
    </source>
</reference>
<evidence type="ECO:0000256" key="10">
    <source>
        <dbReference type="ARBA" id="ARBA00023239"/>
    </source>
</evidence>
<feature type="binding site" evidence="13">
    <location>
        <position position="455"/>
    </location>
    <ligand>
        <name>substrate</name>
    </ligand>
</feature>
<dbReference type="Pfam" id="PF01964">
    <property type="entry name" value="ThiC_Rad_SAM"/>
    <property type="match status" value="1"/>
</dbReference>
<feature type="binding site" evidence="13">
    <location>
        <position position="576"/>
    </location>
    <ligand>
        <name>[4Fe-4S] cluster</name>
        <dbReference type="ChEBI" id="CHEBI:49883"/>
        <note>4Fe-4S-S-AdoMet</note>
    </ligand>
</feature>
<dbReference type="Gene3D" id="6.10.250.620">
    <property type="match status" value="1"/>
</dbReference>
<dbReference type="RefSeq" id="WP_077279283.1">
    <property type="nucleotide sequence ID" value="NZ_MVBK01000065.1"/>
</dbReference>
<evidence type="ECO:0000259" key="14">
    <source>
        <dbReference type="Pfam" id="PF13667"/>
    </source>
</evidence>
<feature type="binding site" evidence="13">
    <location>
        <position position="328"/>
    </location>
    <ligand>
        <name>substrate</name>
    </ligand>
</feature>
<dbReference type="InterPro" id="IPR025747">
    <property type="entry name" value="ThiC-associated_dom"/>
</dbReference>
<sequence length="629" mass="70510">MSAIPQDFIDRTARLSEEITRPFPNSRKIFVEGASPDIRVPMREVSQAPTHASTGVEDNPPITVYDTSGPYTDPQAEIDLLKGLPALREAWIEARQDTERLDGPTSEFGRARAADPELAALRFEHIRAPRRARPGLNVTQMHYARRGVITPEMVFVAVRENCRLQEMRADPRYAKLLRQHPGQPFGACIPDEITPEFVRDEVAAGRAIIPSNINHPELEPMIIGRNFRVKINTNIGNSAVTSGIAEEVEKLVWSCRWGGDTLMDLSTGKNIHETREWILRNSPVPIGTVPIYQTLEKVNGKPEELTWDLFRDTLIEQAEQGVDYFTIHAGVRLPYVPLTADRVTGIVSRGGSIMAKWCLAHHRENFLYTHFEEICEIMKAYDVAFSLGDGLRPGCVADANDAAQFGELETLGELTKIAWEHDVQVMIEGPGHIPLHMVKENVDKELEECFEAPFYTLGPLVTDIAPAYDHITSGIGAANIGWYGTAMLCYVTPKEHLGLPNKQDVRDGIITYRIAAHAADLAKGFPGAQVRDNALSKARFEFRWEDQFNLSLDPERAREFHDETLPKEAHKVAHFCSMCGPNFCSMKITQDVRDYAAKQGISEQEALEKGMQEKAVEFVEKGAEIYREV</sequence>
<feature type="binding site" evidence="13">
    <location>
        <position position="432"/>
    </location>
    <ligand>
        <name>Zn(2+)</name>
        <dbReference type="ChEBI" id="CHEBI:29105"/>
    </ligand>
</feature>
<comment type="subunit">
    <text evidence="13">Homodimer.</text>
</comment>
<evidence type="ECO:0000256" key="12">
    <source>
        <dbReference type="ARBA" id="ARBA00061546"/>
    </source>
</evidence>
<evidence type="ECO:0000256" key="4">
    <source>
        <dbReference type="ARBA" id="ARBA00022691"/>
    </source>
</evidence>
<dbReference type="OrthoDB" id="9805897at2"/>
<dbReference type="GO" id="GO:0009229">
    <property type="term" value="P:thiamine diphosphate biosynthetic process"/>
    <property type="evidence" value="ECO:0007669"/>
    <property type="project" value="UniProtKB-UniRule"/>
</dbReference>
<keyword evidence="16" id="KW-1185">Reference proteome</keyword>
<dbReference type="PANTHER" id="PTHR30557">
    <property type="entry name" value="THIAMINE BIOSYNTHESIS PROTEIN THIC"/>
    <property type="match status" value="1"/>
</dbReference>
<comment type="similarity">
    <text evidence="12 13">Belongs to the ThiC family.</text>
</comment>
<evidence type="ECO:0000256" key="8">
    <source>
        <dbReference type="ARBA" id="ARBA00023004"/>
    </source>
</evidence>
<evidence type="ECO:0000256" key="7">
    <source>
        <dbReference type="ARBA" id="ARBA00022977"/>
    </source>
</evidence>
<dbReference type="InterPro" id="IPR038521">
    <property type="entry name" value="ThiC/Bza_core_dom"/>
</dbReference>
<feature type="binding site" evidence="13">
    <location>
        <position position="584"/>
    </location>
    <ligand>
        <name>[4Fe-4S] cluster</name>
        <dbReference type="ChEBI" id="CHEBI:49883"/>
        <note>4Fe-4S-S-AdoMet</note>
    </ligand>
</feature>
<comment type="caution">
    <text evidence="15">The sequence shown here is derived from an EMBL/GenBank/DDBJ whole genome shotgun (WGS) entry which is preliminary data.</text>
</comment>
<evidence type="ECO:0000256" key="13">
    <source>
        <dbReference type="HAMAP-Rule" id="MF_00089"/>
    </source>
</evidence>
<dbReference type="GO" id="GO:0008270">
    <property type="term" value="F:zinc ion binding"/>
    <property type="evidence" value="ECO:0007669"/>
    <property type="project" value="UniProtKB-UniRule"/>
</dbReference>
<keyword evidence="4 13" id="KW-0949">S-adenosyl-L-methionine</keyword>
<dbReference type="SFLD" id="SFLDG01114">
    <property type="entry name" value="phosphomethylpyrimidine_syntha"/>
    <property type="match status" value="1"/>
</dbReference>
<dbReference type="HAMAP" id="MF_00089">
    <property type="entry name" value="ThiC"/>
    <property type="match status" value="1"/>
</dbReference>
<dbReference type="Pfam" id="PF13667">
    <property type="entry name" value="ThiC-associated"/>
    <property type="match status" value="1"/>
</dbReference>
<comment type="pathway">
    <text evidence="2 13">Cofactor biosynthesis; thiamine diphosphate biosynthesis.</text>
</comment>
<comment type="function">
    <text evidence="1 13">Catalyzes the synthesis of the hydroxymethylpyrimidine phosphate (HMP-P) moiety of thiamine from aminoimidazole ribotide (AIR) in a radical S-adenosyl-L-methionine (SAM)-dependent reaction.</text>
</comment>
<keyword evidence="10 13" id="KW-0456">Lyase</keyword>